<gene>
    <name evidence="2" type="ORF">NWE73_09585</name>
</gene>
<organism evidence="2 3">
    <name type="scientific">Bdellovibrio svalbardensis</name>
    <dbReference type="NCBI Taxonomy" id="2972972"/>
    <lineage>
        <taxon>Bacteria</taxon>
        <taxon>Pseudomonadati</taxon>
        <taxon>Bdellovibrionota</taxon>
        <taxon>Bdellovibrionia</taxon>
        <taxon>Bdellovibrionales</taxon>
        <taxon>Pseudobdellovibrionaceae</taxon>
        <taxon>Bdellovibrio</taxon>
    </lineage>
</organism>
<feature type="chain" id="PRO_5046272121" evidence="1">
    <location>
        <begin position="31"/>
        <end position="510"/>
    </location>
</feature>
<keyword evidence="3" id="KW-1185">Reference proteome</keyword>
<accession>A0ABT6DIF3</accession>
<dbReference type="Proteomes" id="UP001152321">
    <property type="component" value="Unassembled WGS sequence"/>
</dbReference>
<name>A0ABT6DIF3_9BACT</name>
<proteinExistence type="predicted"/>
<dbReference type="RefSeq" id="WP_277578092.1">
    <property type="nucleotide sequence ID" value="NZ_JANRMI010000002.1"/>
</dbReference>
<comment type="caution">
    <text evidence="2">The sequence shown here is derived from an EMBL/GenBank/DDBJ whole genome shotgun (WGS) entry which is preliminary data.</text>
</comment>
<sequence length="510" mass="56783">MIKKQNALKNIFSVCPVFLAAFFLAPCAHSSSVIESEFELILPKQFQQNLIEEKWKSLANEKFKANWKFSDQVVEAQQGIKVHLNGLSLALQTQLSKPGLGQDQANLVLQSSDLQAQMVISEISVDQIVEQTVGGITGHFRIQAQCKNVVLNMRPGMGAFGISLKPAVGGHQIAAEVQDVDLRWQADAWQAQDFSCTGVEGFADLVNQQIQKISADSNSFVNPRKEQLVSYVKNYFANYSLDLSKWRELVSSRSDIKMNMIVDSFDDSNKEQMIAKGRLNLEFTRSFQEGIKKLLLSEGLANIPNSAQAVIRLPADFVKEVMGQAYSANSWVHSLYSSNLPGFSTIMNSRFVQFFVWPELMNYSKSSKFLFDIYSNKDPKIAGQGLQYQLNMNLLSRMQAPQSGKYIPFMNFVIPFNSKVNLAVSDSTLKVAFANTSLNLQYQWDSSYVNKYGPSKRFGASTIQSRILGAIAGKTMTVALPSIPVMEGLTLKIKKAQSLSNSDLLLQLAP</sequence>
<dbReference type="EMBL" id="JANRMI010000002">
    <property type="protein sequence ID" value="MDG0816615.1"/>
    <property type="molecule type" value="Genomic_DNA"/>
</dbReference>
<keyword evidence="1" id="KW-0732">Signal</keyword>
<evidence type="ECO:0000256" key="1">
    <source>
        <dbReference type="SAM" id="SignalP"/>
    </source>
</evidence>
<evidence type="ECO:0000313" key="3">
    <source>
        <dbReference type="Proteomes" id="UP001152321"/>
    </source>
</evidence>
<reference evidence="2" key="1">
    <citation type="submission" date="2022-08" db="EMBL/GenBank/DDBJ databases">
        <title>Novel Bdellovibrio Species Isolated from Svalbard: Designation Bdellovibrio svalbardensis.</title>
        <authorList>
            <person name="Mitchell R.J."/>
            <person name="Choi S.Y."/>
        </authorList>
    </citation>
    <scope>NUCLEOTIDE SEQUENCE</scope>
    <source>
        <strain evidence="2">PAP01</strain>
    </source>
</reference>
<feature type="signal peptide" evidence="1">
    <location>
        <begin position="1"/>
        <end position="30"/>
    </location>
</feature>
<protein>
    <submittedName>
        <fullName evidence="2">Uncharacterized protein</fullName>
    </submittedName>
</protein>
<evidence type="ECO:0000313" key="2">
    <source>
        <dbReference type="EMBL" id="MDG0816615.1"/>
    </source>
</evidence>